<feature type="coiled-coil region" evidence="2">
    <location>
        <begin position="192"/>
        <end position="219"/>
    </location>
</feature>
<comment type="caution">
    <text evidence="5">The sequence shown here is derived from an EMBL/GenBank/DDBJ whole genome shotgun (WGS) entry which is preliminary data.</text>
</comment>
<name>A0A0M0JBB7_9EUKA</name>
<evidence type="ECO:0000256" key="2">
    <source>
        <dbReference type="SAM" id="Coils"/>
    </source>
</evidence>
<dbReference type="CDD" id="cd00051">
    <property type="entry name" value="EFh"/>
    <property type="match status" value="1"/>
</dbReference>
<protein>
    <recommendedName>
        <fullName evidence="4">EF-hand domain-containing protein</fullName>
    </recommendedName>
</protein>
<dbReference type="SMART" id="SM00054">
    <property type="entry name" value="EFh"/>
    <property type="match status" value="2"/>
</dbReference>
<dbReference type="PROSITE" id="PS50222">
    <property type="entry name" value="EF_HAND_2"/>
    <property type="match status" value="2"/>
</dbReference>
<dbReference type="EMBL" id="JWZX01003171">
    <property type="protein sequence ID" value="KOO23652.1"/>
    <property type="molecule type" value="Genomic_DNA"/>
</dbReference>
<evidence type="ECO:0000256" key="3">
    <source>
        <dbReference type="SAM" id="MobiDB-lite"/>
    </source>
</evidence>
<sequence length="465" mass="50175">MPPALKKPAKQLNKNTKPLPSHLIQIDPKADLSVGEQLQVQLHANALTVMDLFKEWDADKSASVTRDEFHAGIRAMGFSAPTAAIDSVFDAFDADRSGDVDFSELKHALTRSPADVERELRQKNAEMKAKLKDAKAKTDIKGQDIRHDAPVRGFVEKGGAVVVTKVVDDPSAEVLDEERAAESAAKAMAVVAHEAEARQHAAEEALAAMEKRMATKEAELVARITKQEAEFAAALRAAKKGKEDSAFSTGASSSEYKPTLAAKVATNRVAQAKATDREAEIARLRAENVEKQRLIEELKAQLARQHAEYKSKSGGVPASAEVLQRMSAMEAQMAEAKAAAQKAESKLAAASHQLTEAAAARAERADADRRLAEMAKLLAEMKRKADEARARMEVAEAELKRKASALAVAEAQKAAAARELGQAALAAAMSSSPKKGKKPSSVRFRQDDDDDDDASSFRPRRRSSI</sequence>
<dbReference type="AlphaFoldDB" id="A0A0M0JBB7"/>
<dbReference type="OrthoDB" id="186625at2759"/>
<evidence type="ECO:0000313" key="6">
    <source>
        <dbReference type="Proteomes" id="UP000037460"/>
    </source>
</evidence>
<dbReference type="GO" id="GO:0005509">
    <property type="term" value="F:calcium ion binding"/>
    <property type="evidence" value="ECO:0007669"/>
    <property type="project" value="InterPro"/>
</dbReference>
<feature type="domain" description="EF-hand" evidence="4">
    <location>
        <begin position="44"/>
        <end position="79"/>
    </location>
</feature>
<feature type="domain" description="EF-hand" evidence="4">
    <location>
        <begin position="80"/>
        <end position="115"/>
    </location>
</feature>
<dbReference type="PROSITE" id="PS00018">
    <property type="entry name" value="EF_HAND_1"/>
    <property type="match status" value="1"/>
</dbReference>
<feature type="compositionally biased region" description="Low complexity" evidence="3">
    <location>
        <begin position="421"/>
        <end position="433"/>
    </location>
</feature>
<dbReference type="InterPro" id="IPR011992">
    <property type="entry name" value="EF-hand-dom_pair"/>
</dbReference>
<evidence type="ECO:0000256" key="1">
    <source>
        <dbReference type="ARBA" id="ARBA00022837"/>
    </source>
</evidence>
<keyword evidence="1" id="KW-0106">Calcium</keyword>
<dbReference type="InterPro" id="IPR018247">
    <property type="entry name" value="EF_Hand_1_Ca_BS"/>
</dbReference>
<gene>
    <name evidence="5" type="ORF">Ctob_002718</name>
</gene>
<feature type="region of interest" description="Disordered" evidence="3">
    <location>
        <begin position="421"/>
        <end position="465"/>
    </location>
</feature>
<dbReference type="SUPFAM" id="SSF47473">
    <property type="entry name" value="EF-hand"/>
    <property type="match status" value="1"/>
</dbReference>
<dbReference type="InterPro" id="IPR002048">
    <property type="entry name" value="EF_hand_dom"/>
</dbReference>
<keyword evidence="6" id="KW-1185">Reference proteome</keyword>
<evidence type="ECO:0000259" key="4">
    <source>
        <dbReference type="PROSITE" id="PS50222"/>
    </source>
</evidence>
<accession>A0A0M0JBB7</accession>
<keyword evidence="2" id="KW-0175">Coiled coil</keyword>
<feature type="region of interest" description="Disordered" evidence="3">
    <location>
        <begin position="1"/>
        <end position="21"/>
    </location>
</feature>
<evidence type="ECO:0000313" key="5">
    <source>
        <dbReference type="EMBL" id="KOO23652.1"/>
    </source>
</evidence>
<proteinExistence type="predicted"/>
<dbReference type="Gene3D" id="1.10.238.10">
    <property type="entry name" value="EF-hand"/>
    <property type="match status" value="1"/>
</dbReference>
<feature type="coiled-coil region" evidence="2">
    <location>
        <begin position="267"/>
        <end position="412"/>
    </location>
</feature>
<organism evidence="5 6">
    <name type="scientific">Chrysochromulina tobinii</name>
    <dbReference type="NCBI Taxonomy" id="1460289"/>
    <lineage>
        <taxon>Eukaryota</taxon>
        <taxon>Haptista</taxon>
        <taxon>Haptophyta</taxon>
        <taxon>Prymnesiophyceae</taxon>
        <taxon>Prymnesiales</taxon>
        <taxon>Chrysochromulinaceae</taxon>
        <taxon>Chrysochromulina</taxon>
    </lineage>
</organism>
<dbReference type="Pfam" id="PF13499">
    <property type="entry name" value="EF-hand_7"/>
    <property type="match status" value="1"/>
</dbReference>
<dbReference type="Proteomes" id="UP000037460">
    <property type="component" value="Unassembled WGS sequence"/>
</dbReference>
<reference evidence="6" key="1">
    <citation type="journal article" date="2015" name="PLoS Genet.">
        <title>Genome Sequence and Transcriptome Analyses of Chrysochromulina tobin: Metabolic Tools for Enhanced Algal Fitness in the Prominent Order Prymnesiales (Haptophyceae).</title>
        <authorList>
            <person name="Hovde B.T."/>
            <person name="Deodato C.R."/>
            <person name="Hunsperger H.M."/>
            <person name="Ryken S.A."/>
            <person name="Yost W."/>
            <person name="Jha R.K."/>
            <person name="Patterson J."/>
            <person name="Monnat R.J. Jr."/>
            <person name="Barlow S.B."/>
            <person name="Starkenburg S.R."/>
            <person name="Cattolico R.A."/>
        </authorList>
    </citation>
    <scope>NUCLEOTIDE SEQUENCE</scope>
    <source>
        <strain evidence="6">CCMP291</strain>
    </source>
</reference>